<sequence length="274" mass="29990">MNCQACGKELTNADKFCIHCGAKVGESSGKEPTANVETEPTKKETAAAIEAVHPSQAPTSGDETETNKGQNEKVEQAKKTASDYFQFITKQLKAPTETAIKYEKSNFIFGFINFALISLFFALASYFQFSSLVRGFLGAGDFFELFFQAFFSIAVILVGTAALLFAVLKFVYKIDLKFHDIVSQYGTWLSIPVYIAAAYFLSSAIGLNVLTSLIVVLLLSLLVAVVALTFFYYRQQMSKGIDPIYGLLIVFAGVAIILALTADFILSGLMRAIF</sequence>
<feature type="region of interest" description="Disordered" evidence="1">
    <location>
        <begin position="26"/>
        <end position="73"/>
    </location>
</feature>
<comment type="caution">
    <text evidence="3">The sequence shown here is derived from an EMBL/GenBank/DDBJ whole genome shotgun (WGS) entry which is preliminary data.</text>
</comment>
<evidence type="ECO:0008006" key="7">
    <source>
        <dbReference type="Google" id="ProtNLM"/>
    </source>
</evidence>
<feature type="transmembrane region" description="Helical" evidence="2">
    <location>
        <begin position="213"/>
        <end position="233"/>
    </location>
</feature>
<evidence type="ECO:0000313" key="5">
    <source>
        <dbReference type="Proteomes" id="UP000002754"/>
    </source>
</evidence>
<name>A0A094YTY9_ALKAL</name>
<organism evidence="3 5">
    <name type="scientific">Alkalihalobacillus alcalophilus ATCC 27647 = CGMCC 1.3604</name>
    <dbReference type="NCBI Taxonomy" id="1218173"/>
    <lineage>
        <taxon>Bacteria</taxon>
        <taxon>Bacillati</taxon>
        <taxon>Bacillota</taxon>
        <taxon>Bacilli</taxon>
        <taxon>Bacillales</taxon>
        <taxon>Bacillaceae</taxon>
        <taxon>Alkalihalobacillus</taxon>
    </lineage>
</organism>
<dbReference type="OrthoDB" id="2837961at2"/>
<dbReference type="Proteomes" id="UP000002754">
    <property type="component" value="Unassembled WGS sequence"/>
</dbReference>
<dbReference type="STRING" id="1218173.BALCAV_0213055"/>
<dbReference type="EMBL" id="JALP01000298">
    <property type="protein sequence ID" value="THG88890.1"/>
    <property type="molecule type" value="Genomic_DNA"/>
</dbReference>
<keyword evidence="2" id="KW-0812">Transmembrane</keyword>
<evidence type="ECO:0000256" key="2">
    <source>
        <dbReference type="SAM" id="Phobius"/>
    </source>
</evidence>
<dbReference type="EMBL" id="ALPT02000041">
    <property type="protein sequence ID" value="KGA96947.1"/>
    <property type="molecule type" value="Genomic_DNA"/>
</dbReference>
<evidence type="ECO:0000256" key="1">
    <source>
        <dbReference type="SAM" id="MobiDB-lite"/>
    </source>
</evidence>
<keyword evidence="5" id="KW-1185">Reference proteome</keyword>
<evidence type="ECO:0000313" key="6">
    <source>
        <dbReference type="Proteomes" id="UP000297014"/>
    </source>
</evidence>
<evidence type="ECO:0000313" key="4">
    <source>
        <dbReference type="EMBL" id="THG88890.1"/>
    </source>
</evidence>
<keyword evidence="2" id="KW-0472">Membrane</keyword>
<evidence type="ECO:0000313" key="3">
    <source>
        <dbReference type="EMBL" id="KGA96947.1"/>
    </source>
</evidence>
<dbReference type="eggNOG" id="COG3064">
    <property type="taxonomic scope" value="Bacteria"/>
</dbReference>
<gene>
    <name evidence="4" type="ORF">AJ85_20760</name>
    <name evidence="3" type="ORF">BALCAV_0213055</name>
</gene>
<feature type="transmembrane region" description="Helical" evidence="2">
    <location>
        <begin position="184"/>
        <end position="207"/>
    </location>
</feature>
<dbReference type="AlphaFoldDB" id="A0A094YTY9"/>
<feature type="transmembrane region" description="Helical" evidence="2">
    <location>
        <begin position="245"/>
        <end position="266"/>
    </location>
</feature>
<feature type="transmembrane region" description="Helical" evidence="2">
    <location>
        <begin position="107"/>
        <end position="129"/>
    </location>
</feature>
<dbReference type="RefSeq" id="WP_003324153.1">
    <property type="nucleotide sequence ID" value="NZ_ALPT02000041.1"/>
</dbReference>
<reference evidence="3 5" key="1">
    <citation type="journal article" date="2014" name="Genome Announc.">
        <title>Draft Genome Sequence of Bacillus alcalophilus AV1934, a Classic Alkaliphile Isolated from Human Feces in 1934.</title>
        <authorList>
            <person name="Attie O."/>
            <person name="Jayaprakash A."/>
            <person name="Shah H."/>
            <person name="Paulsen I.T."/>
            <person name="Morino M."/>
            <person name="Takahashi Y."/>
            <person name="Narumi I."/>
            <person name="Sachidanandam R."/>
            <person name="Satoh K."/>
            <person name="Ito M."/>
            <person name="Krulwich T.A."/>
        </authorList>
    </citation>
    <scope>NUCLEOTIDE SEQUENCE [LARGE SCALE GENOMIC DNA]</scope>
    <source>
        <strain evidence="3 5">AV1934</strain>
    </source>
</reference>
<dbReference type="Proteomes" id="UP000297014">
    <property type="component" value="Unassembled WGS sequence"/>
</dbReference>
<proteinExistence type="predicted"/>
<accession>A0A094YTY9</accession>
<keyword evidence="2" id="KW-1133">Transmembrane helix</keyword>
<protein>
    <recommendedName>
        <fullName evidence="7">Zinc-ribbon domain-containing protein</fullName>
    </recommendedName>
</protein>
<reference evidence="4 6" key="2">
    <citation type="submission" date="2014-01" db="EMBL/GenBank/DDBJ databases">
        <title>Draft genome sequencing of Bacillus alcalophilus CGMCC 1.3604.</title>
        <authorList>
            <person name="Yang J."/>
            <person name="Diao L."/>
            <person name="Yang S."/>
        </authorList>
    </citation>
    <scope>NUCLEOTIDE SEQUENCE [LARGE SCALE GENOMIC DNA]</scope>
    <source>
        <strain evidence="4 6">CGMCC 1.3604</strain>
    </source>
</reference>
<feature type="transmembrane region" description="Helical" evidence="2">
    <location>
        <begin position="149"/>
        <end position="172"/>
    </location>
</feature>